<dbReference type="InterPro" id="IPR008207">
    <property type="entry name" value="Sig_transdc_His_kin_Hpt_dom"/>
</dbReference>
<feature type="modified residue" description="Phosphohistidine" evidence="7">
    <location>
        <position position="266"/>
    </location>
</feature>
<evidence type="ECO:0000313" key="10">
    <source>
        <dbReference type="EMBL" id="MFD2517759.1"/>
    </source>
</evidence>
<evidence type="ECO:0000256" key="5">
    <source>
        <dbReference type="ARBA" id="ARBA00023004"/>
    </source>
</evidence>
<keyword evidence="2 8" id="KW-0349">Heme</keyword>
<feature type="domain" description="HPt" evidence="9">
    <location>
        <begin position="227"/>
        <end position="325"/>
    </location>
</feature>
<dbReference type="PRINTS" id="PR00385">
    <property type="entry name" value="P450"/>
</dbReference>
<reference evidence="11" key="1">
    <citation type="journal article" date="2019" name="Int. J. Syst. Evol. Microbiol.">
        <title>The Global Catalogue of Microorganisms (GCM) 10K type strain sequencing project: providing services to taxonomists for standard genome sequencing and annotation.</title>
        <authorList>
            <consortium name="The Broad Institute Genomics Platform"/>
            <consortium name="The Broad Institute Genome Sequencing Center for Infectious Disease"/>
            <person name="Wu L."/>
            <person name="Ma J."/>
        </authorList>
    </citation>
    <scope>NUCLEOTIDE SEQUENCE [LARGE SCALE GENOMIC DNA]</scope>
    <source>
        <strain evidence="11">KCTC 42585</strain>
    </source>
</reference>
<organism evidence="10 11">
    <name type="scientific">Salinimicrobium flavum</name>
    <dbReference type="NCBI Taxonomy" id="1737065"/>
    <lineage>
        <taxon>Bacteria</taxon>
        <taxon>Pseudomonadati</taxon>
        <taxon>Bacteroidota</taxon>
        <taxon>Flavobacteriia</taxon>
        <taxon>Flavobacteriales</taxon>
        <taxon>Flavobacteriaceae</taxon>
        <taxon>Salinimicrobium</taxon>
    </lineage>
</organism>
<evidence type="ECO:0000256" key="3">
    <source>
        <dbReference type="ARBA" id="ARBA00022723"/>
    </source>
</evidence>
<dbReference type="EMBL" id="JBHULT010000006">
    <property type="protein sequence ID" value="MFD2517759.1"/>
    <property type="molecule type" value="Genomic_DNA"/>
</dbReference>
<dbReference type="InterPro" id="IPR001128">
    <property type="entry name" value="Cyt_P450"/>
</dbReference>
<dbReference type="Gene3D" id="1.10.630.10">
    <property type="entry name" value="Cytochrome P450"/>
    <property type="match status" value="1"/>
</dbReference>
<dbReference type="PROSITE" id="PS50894">
    <property type="entry name" value="HPT"/>
    <property type="match status" value="1"/>
</dbReference>
<evidence type="ECO:0000256" key="1">
    <source>
        <dbReference type="ARBA" id="ARBA00010617"/>
    </source>
</evidence>
<comment type="caution">
    <text evidence="10">The sequence shown here is derived from an EMBL/GenBank/DDBJ whole genome shotgun (WGS) entry which is preliminary data.</text>
</comment>
<dbReference type="PRINTS" id="PR00463">
    <property type="entry name" value="EP450I"/>
</dbReference>
<evidence type="ECO:0000256" key="8">
    <source>
        <dbReference type="RuleBase" id="RU000461"/>
    </source>
</evidence>
<dbReference type="PROSITE" id="PS00086">
    <property type="entry name" value="CYTOCHROME_P450"/>
    <property type="match status" value="1"/>
</dbReference>
<dbReference type="Pfam" id="PF00067">
    <property type="entry name" value="p450"/>
    <property type="match status" value="1"/>
</dbReference>
<dbReference type="InterPro" id="IPR017972">
    <property type="entry name" value="Cyt_P450_CS"/>
</dbReference>
<keyword evidence="6 8" id="KW-0503">Monooxygenase</keyword>
<gene>
    <name evidence="10" type="ORF">ACFSTG_07625</name>
</gene>
<keyword evidence="7" id="KW-0597">Phosphoprotein</keyword>
<keyword evidence="5 8" id="KW-0408">Iron</keyword>
<dbReference type="InterPro" id="IPR050196">
    <property type="entry name" value="Cytochrome_P450_Monoox"/>
</dbReference>
<evidence type="ECO:0000256" key="2">
    <source>
        <dbReference type="ARBA" id="ARBA00022617"/>
    </source>
</evidence>
<evidence type="ECO:0000256" key="6">
    <source>
        <dbReference type="ARBA" id="ARBA00023033"/>
    </source>
</evidence>
<dbReference type="SUPFAM" id="SSF48264">
    <property type="entry name" value="Cytochrome P450"/>
    <property type="match status" value="1"/>
</dbReference>
<keyword evidence="3 8" id="KW-0479">Metal-binding</keyword>
<dbReference type="PANTHER" id="PTHR24291">
    <property type="entry name" value="CYTOCHROME P450 FAMILY 4"/>
    <property type="match status" value="1"/>
</dbReference>
<dbReference type="PANTHER" id="PTHR24291:SF50">
    <property type="entry name" value="BIFUNCTIONAL ALBAFLAVENONE MONOOXYGENASE_TERPENE SYNTHASE"/>
    <property type="match status" value="1"/>
</dbReference>
<dbReference type="InterPro" id="IPR002401">
    <property type="entry name" value="Cyt_P450_E_grp-I"/>
</dbReference>
<comment type="similarity">
    <text evidence="1 8">Belongs to the cytochrome P450 family.</text>
</comment>
<evidence type="ECO:0000256" key="7">
    <source>
        <dbReference type="PROSITE-ProRule" id="PRU00110"/>
    </source>
</evidence>
<protein>
    <submittedName>
        <fullName evidence="10">Cytochrome P450</fullName>
    </submittedName>
</protein>
<keyword evidence="4 8" id="KW-0560">Oxidoreductase</keyword>
<dbReference type="Proteomes" id="UP001597468">
    <property type="component" value="Unassembled WGS sequence"/>
</dbReference>
<dbReference type="RefSeq" id="WP_380750521.1">
    <property type="nucleotide sequence ID" value="NZ_JBHULT010000006.1"/>
</dbReference>
<evidence type="ECO:0000259" key="9">
    <source>
        <dbReference type="PROSITE" id="PS50894"/>
    </source>
</evidence>
<name>A0ABW5IY66_9FLAO</name>
<sequence>MKDDNYMTVKKVPTVPAWEFYKNSLRILENPLIFHRKKFDKLGDTFRLKIGPGSSVIFSRNPAFAQYALQKNHKNFSKTTIQTRDMAKYLGQGLLTSEGEHWKKQRKLIQPAFHKKQLVLLLDSIKAAISTELDKIETGKPVDIFPVFNDLAFQTVVKSLFSSAVGQKEINRLQYITEAAQKMLVRELRQPYLVWWFNLSGKIKKHTDLTDEARDILRELIDARRTSGERQNDLLDMLLEARYDDGSSMENEQLIDEILILFTAGHETTSNALTFTAQLLAKYPEAQEKILEEVKKARAETGSLAEFIQACSYTKMVIEEAMRLYPPAYFIDRVNKERDVFADLEIPGGSSLLFSMYEIHRHKDFWEDPETFKPERFTDPKKYSSCYYPFGAGPRMCIGNNFAMYEMILAIAELVYKYRISGAEGEIQIQPLITLKPKNAVLKFNFR</sequence>
<keyword evidence="11" id="KW-1185">Reference proteome</keyword>
<proteinExistence type="inferred from homology"/>
<evidence type="ECO:0000256" key="4">
    <source>
        <dbReference type="ARBA" id="ARBA00023002"/>
    </source>
</evidence>
<dbReference type="InterPro" id="IPR036396">
    <property type="entry name" value="Cyt_P450_sf"/>
</dbReference>
<evidence type="ECO:0000313" key="11">
    <source>
        <dbReference type="Proteomes" id="UP001597468"/>
    </source>
</evidence>
<accession>A0ABW5IY66</accession>